<feature type="transmembrane region" description="Helical" evidence="4">
    <location>
        <begin position="246"/>
        <end position="265"/>
    </location>
</feature>
<keyword evidence="3" id="KW-0408">Iron</keyword>
<keyword evidence="1" id="KW-0479">Metal-binding</keyword>
<feature type="transmembrane region" description="Helical" evidence="4">
    <location>
        <begin position="212"/>
        <end position="234"/>
    </location>
</feature>
<dbReference type="eggNOG" id="COG1612">
    <property type="taxonomic scope" value="Bacteria"/>
</dbReference>
<gene>
    <name evidence="5" type="ordered locus">Intca_2981</name>
</gene>
<keyword evidence="2" id="KW-0560">Oxidoreductase</keyword>
<evidence type="ECO:0000313" key="6">
    <source>
        <dbReference type="Proteomes" id="UP000008914"/>
    </source>
</evidence>
<evidence type="ECO:0000256" key="1">
    <source>
        <dbReference type="ARBA" id="ARBA00022723"/>
    </source>
</evidence>
<evidence type="ECO:0000313" key="5">
    <source>
        <dbReference type="EMBL" id="ADU49474.1"/>
    </source>
</evidence>
<feature type="transmembrane region" description="Helical" evidence="4">
    <location>
        <begin position="165"/>
        <end position="192"/>
    </location>
</feature>
<proteinExistence type="predicted"/>
<feature type="transmembrane region" description="Helical" evidence="4">
    <location>
        <begin position="98"/>
        <end position="117"/>
    </location>
</feature>
<name>E6SBE6_INTC7</name>
<accession>E6SBE6</accession>
<organism evidence="5 6">
    <name type="scientific">Intrasporangium calvum (strain ATCC 23552 / DSM 43043 / JCM 3097 / NBRC 12989 / NCIMB 10167 / NRRL B-3866 / 7 KIP)</name>
    <dbReference type="NCBI Taxonomy" id="710696"/>
    <lineage>
        <taxon>Bacteria</taxon>
        <taxon>Bacillati</taxon>
        <taxon>Actinomycetota</taxon>
        <taxon>Actinomycetes</taxon>
        <taxon>Micrococcales</taxon>
        <taxon>Intrasporangiaceae</taxon>
        <taxon>Intrasporangium</taxon>
    </lineage>
</organism>
<keyword evidence="6" id="KW-1185">Reference proteome</keyword>
<feature type="transmembrane region" description="Helical" evidence="4">
    <location>
        <begin position="271"/>
        <end position="291"/>
    </location>
</feature>
<reference evidence="5 6" key="1">
    <citation type="journal article" date="2010" name="Stand. Genomic Sci.">
        <title>Complete genome sequence of Intrasporangium calvum type strain (7 KIP).</title>
        <authorList>
            <person name="Del Rio T.G."/>
            <person name="Chertkov O."/>
            <person name="Yasawong M."/>
            <person name="Lucas S."/>
            <person name="Deshpande S."/>
            <person name="Cheng J.F."/>
            <person name="Detter C."/>
            <person name="Tapia R."/>
            <person name="Han C."/>
            <person name="Goodwin L."/>
            <person name="Pitluck S."/>
            <person name="Liolios K."/>
            <person name="Ivanova N."/>
            <person name="Mavromatis K."/>
            <person name="Pati A."/>
            <person name="Chen A."/>
            <person name="Palaniappan K."/>
            <person name="Land M."/>
            <person name="Hauser L."/>
            <person name="Chang Y.J."/>
            <person name="Jeffries C.D."/>
            <person name="Rohde M."/>
            <person name="Pukall R."/>
            <person name="Sikorski J."/>
            <person name="Goker M."/>
            <person name="Woyke T."/>
            <person name="Bristow J."/>
            <person name="Eisen J.A."/>
            <person name="Markowitz V."/>
            <person name="Hugenholtz P."/>
            <person name="Kyrpides N.C."/>
            <person name="Klenk H.P."/>
            <person name="Lapidus A."/>
        </authorList>
    </citation>
    <scope>NUCLEOTIDE SEQUENCE [LARGE SCALE GENOMIC DNA]</scope>
    <source>
        <strain evidence="6">ATCC 23552 / DSM 43043 / JCM 3097 / NBRC 12989 / 7 KIP</strain>
    </source>
</reference>
<dbReference type="PANTHER" id="PTHR35457">
    <property type="entry name" value="HEME A SYNTHASE"/>
    <property type="match status" value="1"/>
</dbReference>
<dbReference type="HOGENOM" id="CLU_1018267_0_0_11"/>
<keyword evidence="4" id="KW-1133">Transmembrane helix</keyword>
<evidence type="ECO:0000256" key="3">
    <source>
        <dbReference type="ARBA" id="ARBA00023004"/>
    </source>
</evidence>
<dbReference type="GO" id="GO:0016491">
    <property type="term" value="F:oxidoreductase activity"/>
    <property type="evidence" value="ECO:0007669"/>
    <property type="project" value="UniProtKB-KW"/>
</dbReference>
<dbReference type="KEGG" id="ica:Intca_2981"/>
<keyword evidence="4" id="KW-0472">Membrane</keyword>
<evidence type="ECO:0008006" key="7">
    <source>
        <dbReference type="Google" id="ProtNLM"/>
    </source>
</evidence>
<feature type="transmembrane region" description="Helical" evidence="4">
    <location>
        <begin position="70"/>
        <end position="91"/>
    </location>
</feature>
<keyword evidence="4" id="KW-0812">Transmembrane</keyword>
<evidence type="ECO:0000256" key="2">
    <source>
        <dbReference type="ARBA" id="ARBA00023002"/>
    </source>
</evidence>
<dbReference type="GO" id="GO:0046872">
    <property type="term" value="F:metal ion binding"/>
    <property type="evidence" value="ECO:0007669"/>
    <property type="project" value="UniProtKB-KW"/>
</dbReference>
<dbReference type="EMBL" id="CP002343">
    <property type="protein sequence ID" value="ADU49474.1"/>
    <property type="molecule type" value="Genomic_DNA"/>
</dbReference>
<dbReference type="Proteomes" id="UP000008914">
    <property type="component" value="Chromosome"/>
</dbReference>
<evidence type="ECO:0000256" key="4">
    <source>
        <dbReference type="SAM" id="Phobius"/>
    </source>
</evidence>
<sequence length="301" mass="31241">MPLASTVPTLTRRVFQLATLLTFLAVALGSLVCASESGFECGNWPGCTASALLPSGPVSSFFYKNPWIEMTHRTSAILVGPAALAAAVLALRLKGAVALVKVLPWVTVAGALVAGYFGRLTVLGLPVPAWGGALDLGSALAAMAAMVVATVALERTPTRPSRSRVSSLAWVSVTVMVAMHLVSLFAAGAGSYTRCLSWPVWELLAADRLASGSAQVIRIGLAIAAACAVLATSWYARNQAVLRGPAVGTGVLLVIVLFFGLALRVTHSDQLGVPFSVATVVLLWTQVLLAARASLRVGDEH</sequence>
<dbReference type="PANTHER" id="PTHR35457:SF1">
    <property type="entry name" value="HEME A SYNTHASE"/>
    <property type="match status" value="1"/>
</dbReference>
<feature type="transmembrane region" description="Helical" evidence="4">
    <location>
        <begin position="129"/>
        <end position="153"/>
    </location>
</feature>
<protein>
    <recommendedName>
        <fullName evidence="7">Cytochrome oxidase assembly</fullName>
    </recommendedName>
</protein>
<dbReference type="AlphaFoldDB" id="E6SBE6"/>
<dbReference type="InterPro" id="IPR050450">
    <property type="entry name" value="COX15/CtaA_HemeA_synthase"/>
</dbReference>
<dbReference type="STRING" id="710696.Intca_2981"/>